<dbReference type="AlphaFoldDB" id="A0A0F9K9N4"/>
<dbReference type="Gene3D" id="3.30.420.240">
    <property type="match status" value="1"/>
</dbReference>
<proteinExistence type="predicted"/>
<organism evidence="4">
    <name type="scientific">marine sediment metagenome</name>
    <dbReference type="NCBI Taxonomy" id="412755"/>
    <lineage>
        <taxon>unclassified sequences</taxon>
        <taxon>metagenomes</taxon>
        <taxon>ecological metagenomes</taxon>
    </lineage>
</organism>
<dbReference type="InterPro" id="IPR035421">
    <property type="entry name" value="Terminase_6C"/>
</dbReference>
<gene>
    <name evidence="4" type="ORF">LCGC14_1355280</name>
</gene>
<keyword evidence="1" id="KW-1188">Viral release from host cell</keyword>
<evidence type="ECO:0000259" key="3">
    <source>
        <dbReference type="Pfam" id="PF17289"/>
    </source>
</evidence>
<protein>
    <recommendedName>
        <fullName evidence="3">Terminase large subunit gp17-like C-terminal domain-containing protein</fullName>
    </recommendedName>
</protein>
<dbReference type="EMBL" id="LAZR01008415">
    <property type="protein sequence ID" value="KKM78904.1"/>
    <property type="molecule type" value="Genomic_DNA"/>
</dbReference>
<comment type="caution">
    <text evidence="4">The sequence shown here is derived from an EMBL/GenBank/DDBJ whole genome shotgun (WGS) entry which is preliminary data.</text>
</comment>
<dbReference type="Pfam" id="PF17289">
    <property type="entry name" value="Terminase_6C"/>
    <property type="match status" value="1"/>
</dbReference>
<evidence type="ECO:0000256" key="1">
    <source>
        <dbReference type="ARBA" id="ARBA00022612"/>
    </source>
</evidence>
<dbReference type="InterPro" id="IPR027417">
    <property type="entry name" value="P-loop_NTPase"/>
</dbReference>
<feature type="domain" description="Terminase large subunit gp17-like C-terminal" evidence="3">
    <location>
        <begin position="307"/>
        <end position="467"/>
    </location>
</feature>
<sequence>MKARPKKSLGLRPPPSQTQSKAEFEGRVLAAKEGDLETYAWAVHNLHIEKYQTAWAEALETENRLLIVCPPDTYKSTTVRLFVERAIGHNPDIRVLWIMNAGEQAEKNVMTVQQTIEHNNVYRRAFNVIPNKAAQWTKSVLFVERSFSAPDPTLMATGLNGPYQGLHFDIIIIDDPTNQEDVRSPTTMNQQEMKLRGVIVDRLLLGGRIVGVMTRWGAHDLRDTFAAMGFTIVEMPVLGDYPWGPTLSPTKFPLDRIEGIRRDKGDYLFAMTFMCDVEAATGAIIARDHIQYWEITDIKTALQLYAGVDPAASTNPRADRAAIATVGIDPRSRKIYQIDMWAKRVEVPDLKIEIIRKVNKTSGLRKVALETTGFQLGLMQDLRRTGGLPMMEIPYRTRESVKRKVIGIDRSKEGRAMYLDSLFTSDRLYLAKDNPICDGVSLEAELCTFGTDTAPHDDRADALSFACIAAESAMAFKDLRIPVRIG</sequence>
<evidence type="ECO:0000256" key="2">
    <source>
        <dbReference type="SAM" id="MobiDB-lite"/>
    </source>
</evidence>
<reference evidence="4" key="1">
    <citation type="journal article" date="2015" name="Nature">
        <title>Complex archaea that bridge the gap between prokaryotes and eukaryotes.</title>
        <authorList>
            <person name="Spang A."/>
            <person name="Saw J.H."/>
            <person name="Jorgensen S.L."/>
            <person name="Zaremba-Niedzwiedzka K."/>
            <person name="Martijn J."/>
            <person name="Lind A.E."/>
            <person name="van Eijk R."/>
            <person name="Schleper C."/>
            <person name="Guy L."/>
            <person name="Ettema T.J."/>
        </authorList>
    </citation>
    <scope>NUCLEOTIDE SEQUENCE</scope>
</reference>
<name>A0A0F9K9N4_9ZZZZ</name>
<accession>A0A0F9K9N4</accession>
<dbReference type="Gene3D" id="3.40.50.300">
    <property type="entry name" value="P-loop containing nucleotide triphosphate hydrolases"/>
    <property type="match status" value="1"/>
</dbReference>
<feature type="region of interest" description="Disordered" evidence="2">
    <location>
        <begin position="1"/>
        <end position="22"/>
    </location>
</feature>
<evidence type="ECO:0000313" key="4">
    <source>
        <dbReference type="EMBL" id="KKM78904.1"/>
    </source>
</evidence>